<reference evidence="2" key="1">
    <citation type="submission" date="2021-03" db="EMBL/GenBank/DDBJ databases">
        <title>Draft genome sequence of rust myrtle Austropuccinia psidii MF-1, a brazilian biotype.</title>
        <authorList>
            <person name="Quecine M.C."/>
            <person name="Pachon D.M.R."/>
            <person name="Bonatelli M.L."/>
            <person name="Correr F.H."/>
            <person name="Franceschini L.M."/>
            <person name="Leite T.F."/>
            <person name="Margarido G.R.A."/>
            <person name="Almeida C.A."/>
            <person name="Ferrarezi J.A."/>
            <person name="Labate C.A."/>
        </authorList>
    </citation>
    <scope>NUCLEOTIDE SEQUENCE</scope>
    <source>
        <strain evidence="2">MF-1</strain>
    </source>
</reference>
<keyword evidence="3" id="KW-1185">Reference proteome</keyword>
<evidence type="ECO:0000313" key="3">
    <source>
        <dbReference type="Proteomes" id="UP000765509"/>
    </source>
</evidence>
<comment type="caution">
    <text evidence="2">The sequence shown here is derived from an EMBL/GenBank/DDBJ whole genome shotgun (WGS) entry which is preliminary data.</text>
</comment>
<evidence type="ECO:0000256" key="1">
    <source>
        <dbReference type="SAM" id="MobiDB-lite"/>
    </source>
</evidence>
<dbReference type="AlphaFoldDB" id="A0A9Q3EM13"/>
<feature type="region of interest" description="Disordered" evidence="1">
    <location>
        <begin position="45"/>
        <end position="137"/>
    </location>
</feature>
<protein>
    <submittedName>
        <fullName evidence="2">Uncharacterized protein</fullName>
    </submittedName>
</protein>
<accession>A0A9Q3EM13</accession>
<evidence type="ECO:0000313" key="2">
    <source>
        <dbReference type="EMBL" id="MBW0521331.1"/>
    </source>
</evidence>
<sequence>MVQSSPRREMGDSYKSLSRGHELLLIDEKIPGRREYQRPLGIIVPSRSEREIQTGEGMSQAPKRASSSQKRQAQRTKYLKKTIEKNQKRSIKCHYSSEKRKTRSIFQREEPLQETLLKRKYNSKEGKQSHEHIVKYG</sequence>
<feature type="compositionally biased region" description="Basic and acidic residues" evidence="1">
    <location>
        <begin position="122"/>
        <end position="137"/>
    </location>
</feature>
<organism evidence="2 3">
    <name type="scientific">Austropuccinia psidii MF-1</name>
    <dbReference type="NCBI Taxonomy" id="1389203"/>
    <lineage>
        <taxon>Eukaryota</taxon>
        <taxon>Fungi</taxon>
        <taxon>Dikarya</taxon>
        <taxon>Basidiomycota</taxon>
        <taxon>Pucciniomycotina</taxon>
        <taxon>Pucciniomycetes</taxon>
        <taxon>Pucciniales</taxon>
        <taxon>Sphaerophragmiaceae</taxon>
        <taxon>Austropuccinia</taxon>
    </lineage>
</organism>
<dbReference type="Proteomes" id="UP000765509">
    <property type="component" value="Unassembled WGS sequence"/>
</dbReference>
<gene>
    <name evidence="2" type="ORF">O181_061046</name>
</gene>
<proteinExistence type="predicted"/>
<name>A0A9Q3EM13_9BASI</name>
<dbReference type="EMBL" id="AVOT02028743">
    <property type="protein sequence ID" value="MBW0521331.1"/>
    <property type="molecule type" value="Genomic_DNA"/>
</dbReference>